<protein>
    <recommendedName>
        <fullName evidence="6">SURF1-like protein</fullName>
    </recommendedName>
</protein>
<feature type="transmembrane region" description="Helical" evidence="6">
    <location>
        <begin position="6"/>
        <end position="26"/>
    </location>
</feature>
<name>A0ABX1K4Q8_9CELL</name>
<dbReference type="Pfam" id="PF02104">
    <property type="entry name" value="SURF1"/>
    <property type="match status" value="1"/>
</dbReference>
<proteinExistence type="inferred from homology"/>
<comment type="similarity">
    <text evidence="2 6">Belongs to the SURF1 family.</text>
</comment>
<sequence>MSAAARRAVGIVCVGIVLATACVFLGRWQWNRHVWRDAAIAVVTTNYAADPVPLDDVLASTDEALGKADEWRTVEVVGRYDTDATVLLRNRPVDGHPAYHVLVPFVVSDASAGTADDPTGAGGVLVVDRGWVPTGEDASAAVDVPAPPTGTVTLTARLRLDERQTTRTAPPGQVQAVASSQVLAAGGLD</sequence>
<dbReference type="InterPro" id="IPR002994">
    <property type="entry name" value="Surf1/Shy1"/>
</dbReference>
<dbReference type="PROSITE" id="PS51257">
    <property type="entry name" value="PROKAR_LIPOPROTEIN"/>
    <property type="match status" value="1"/>
</dbReference>
<keyword evidence="4 6" id="KW-1133">Transmembrane helix</keyword>
<evidence type="ECO:0000313" key="8">
    <source>
        <dbReference type="Proteomes" id="UP000777774"/>
    </source>
</evidence>
<evidence type="ECO:0000256" key="5">
    <source>
        <dbReference type="ARBA" id="ARBA00023136"/>
    </source>
</evidence>
<feature type="non-terminal residue" evidence="7">
    <location>
        <position position="189"/>
    </location>
</feature>
<keyword evidence="5 6" id="KW-0472">Membrane</keyword>
<dbReference type="PROSITE" id="PS50895">
    <property type="entry name" value="SURF1"/>
    <property type="match status" value="1"/>
</dbReference>
<comment type="caution">
    <text evidence="7">The sequence shown here is derived from an EMBL/GenBank/DDBJ whole genome shotgun (WGS) entry which is preliminary data.</text>
</comment>
<comment type="caution">
    <text evidence="6">Lacks conserved residue(s) required for the propagation of feature annotation.</text>
</comment>
<keyword evidence="6" id="KW-1003">Cell membrane</keyword>
<keyword evidence="8" id="KW-1185">Reference proteome</keyword>
<dbReference type="InterPro" id="IPR045214">
    <property type="entry name" value="Surf1/Surf4"/>
</dbReference>
<evidence type="ECO:0000256" key="6">
    <source>
        <dbReference type="RuleBase" id="RU363076"/>
    </source>
</evidence>
<dbReference type="PANTHER" id="PTHR23427">
    <property type="entry name" value="SURFEIT LOCUS PROTEIN"/>
    <property type="match status" value="1"/>
</dbReference>
<reference evidence="7 8" key="1">
    <citation type="submission" date="2020-04" db="EMBL/GenBank/DDBJ databases">
        <title>MicrobeNet Type strains.</title>
        <authorList>
            <person name="Nicholson A.C."/>
        </authorList>
    </citation>
    <scope>NUCLEOTIDE SEQUENCE [LARGE SCALE GENOMIC DNA]</scope>
    <source>
        <strain evidence="7 8">ATCC BAA-787</strain>
    </source>
</reference>
<evidence type="ECO:0000256" key="2">
    <source>
        <dbReference type="ARBA" id="ARBA00007165"/>
    </source>
</evidence>
<dbReference type="PANTHER" id="PTHR23427:SF2">
    <property type="entry name" value="SURFEIT LOCUS PROTEIN 1"/>
    <property type="match status" value="1"/>
</dbReference>
<evidence type="ECO:0000313" key="7">
    <source>
        <dbReference type="EMBL" id="NKY40550.1"/>
    </source>
</evidence>
<dbReference type="Proteomes" id="UP000777774">
    <property type="component" value="Unassembled WGS sequence"/>
</dbReference>
<dbReference type="EMBL" id="JAAXOY010000391">
    <property type="protein sequence ID" value="NKY40550.1"/>
    <property type="molecule type" value="Genomic_DNA"/>
</dbReference>
<evidence type="ECO:0000256" key="3">
    <source>
        <dbReference type="ARBA" id="ARBA00022692"/>
    </source>
</evidence>
<evidence type="ECO:0000256" key="4">
    <source>
        <dbReference type="ARBA" id="ARBA00022989"/>
    </source>
</evidence>
<accession>A0ABX1K4Q8</accession>
<comment type="subcellular location">
    <subcellularLocation>
        <location evidence="6">Cell membrane</location>
        <topology evidence="6">Multi-pass membrane protein</topology>
    </subcellularLocation>
    <subcellularLocation>
        <location evidence="1">Membrane</location>
    </subcellularLocation>
</comment>
<keyword evidence="3 6" id="KW-0812">Transmembrane</keyword>
<gene>
    <name evidence="7" type="ORF">HGA02_13755</name>
</gene>
<organism evidence="7 8">
    <name type="scientific">Cellulomonas septica</name>
    <dbReference type="NCBI Taxonomy" id="285080"/>
    <lineage>
        <taxon>Bacteria</taxon>
        <taxon>Bacillati</taxon>
        <taxon>Actinomycetota</taxon>
        <taxon>Actinomycetes</taxon>
        <taxon>Micrococcales</taxon>
        <taxon>Cellulomonadaceae</taxon>
        <taxon>Cellulomonas</taxon>
    </lineage>
</organism>
<dbReference type="RefSeq" id="WP_168679476.1">
    <property type="nucleotide sequence ID" value="NZ_JAAXOY010000391.1"/>
</dbReference>
<evidence type="ECO:0000256" key="1">
    <source>
        <dbReference type="ARBA" id="ARBA00004370"/>
    </source>
</evidence>
<dbReference type="CDD" id="cd06662">
    <property type="entry name" value="SURF1"/>
    <property type="match status" value="1"/>
</dbReference>